<keyword evidence="8" id="KW-0560">Oxidoreductase</keyword>
<name>A0A7T0FZ52_9BACT</name>
<gene>
    <name evidence="8" type="primary">nuoE</name>
    <name evidence="8" type="ORF">G3M70_00935</name>
</gene>
<dbReference type="GO" id="GO:0046872">
    <property type="term" value="F:metal ion binding"/>
    <property type="evidence" value="ECO:0007669"/>
    <property type="project" value="UniProtKB-KW"/>
</dbReference>
<dbReference type="SUPFAM" id="SSF52833">
    <property type="entry name" value="Thioredoxin-like"/>
    <property type="match status" value="1"/>
</dbReference>
<dbReference type="InterPro" id="IPR042128">
    <property type="entry name" value="NuoE_dom"/>
</dbReference>
<dbReference type="FunFam" id="1.10.10.1590:FF:000001">
    <property type="entry name" value="NADH-quinone oxidoreductase subunit E"/>
    <property type="match status" value="1"/>
</dbReference>
<evidence type="ECO:0000256" key="4">
    <source>
        <dbReference type="ARBA" id="ARBA00023004"/>
    </source>
</evidence>
<keyword evidence="2 7" id="KW-0001">2Fe-2S</keyword>
<evidence type="ECO:0000256" key="7">
    <source>
        <dbReference type="PIRSR" id="PIRSR000216-1"/>
    </source>
</evidence>
<evidence type="ECO:0000313" key="8">
    <source>
        <dbReference type="EMBL" id="QPJ60528.1"/>
    </source>
</evidence>
<evidence type="ECO:0000256" key="2">
    <source>
        <dbReference type="ARBA" id="ARBA00022714"/>
    </source>
</evidence>
<keyword evidence="4 7" id="KW-0408">Iron</keyword>
<evidence type="ECO:0000256" key="6">
    <source>
        <dbReference type="ARBA" id="ARBA00034078"/>
    </source>
</evidence>
<dbReference type="EMBL" id="CP048685">
    <property type="protein sequence ID" value="QPJ60528.1"/>
    <property type="molecule type" value="Genomic_DNA"/>
</dbReference>
<dbReference type="PROSITE" id="PS01099">
    <property type="entry name" value="COMPLEX1_24K"/>
    <property type="match status" value="1"/>
</dbReference>
<dbReference type="NCBIfam" id="NF005722">
    <property type="entry name" value="PRK07539.1-2"/>
    <property type="match status" value="1"/>
</dbReference>
<feature type="binding site" evidence="7">
    <location>
        <position position="127"/>
    </location>
    <ligand>
        <name>[2Fe-2S] cluster</name>
        <dbReference type="ChEBI" id="CHEBI:190135"/>
    </ligand>
</feature>
<feature type="binding site" evidence="7">
    <location>
        <position position="82"/>
    </location>
    <ligand>
        <name>[2Fe-2S] cluster</name>
        <dbReference type="ChEBI" id="CHEBI:190135"/>
    </ligand>
</feature>
<protein>
    <submittedName>
        <fullName evidence="8">NADH-quinone oxidoreductase subunit NuoE</fullName>
        <ecNumber evidence="8">1.6.5.11</ecNumber>
    </submittedName>
</protein>
<dbReference type="KEGG" id="nli:G3M70_00935"/>
<evidence type="ECO:0000256" key="1">
    <source>
        <dbReference type="ARBA" id="ARBA00010643"/>
    </source>
</evidence>
<comment type="similarity">
    <text evidence="1">Belongs to the complex I 24 kDa subunit family.</text>
</comment>
<dbReference type="PANTHER" id="PTHR10371">
    <property type="entry name" value="NADH DEHYDROGENASE UBIQUINONE FLAVOPROTEIN 2, MITOCHONDRIAL"/>
    <property type="match status" value="1"/>
</dbReference>
<dbReference type="PIRSF" id="PIRSF000216">
    <property type="entry name" value="NADH_DH_24kDa"/>
    <property type="match status" value="1"/>
</dbReference>
<dbReference type="CDD" id="cd03064">
    <property type="entry name" value="TRX_Fd_NuoE"/>
    <property type="match status" value="1"/>
</dbReference>
<proteinExistence type="inferred from homology"/>
<comment type="cofactor">
    <cofactor evidence="7">
        <name>[2Fe-2S] cluster</name>
        <dbReference type="ChEBI" id="CHEBI:190135"/>
    </cofactor>
    <text evidence="7">Binds 1 [2Fe-2S] cluster.</text>
</comment>
<dbReference type="Gene3D" id="3.40.30.10">
    <property type="entry name" value="Glutaredoxin"/>
    <property type="match status" value="1"/>
</dbReference>
<evidence type="ECO:0000313" key="9">
    <source>
        <dbReference type="Proteomes" id="UP000594688"/>
    </source>
</evidence>
<dbReference type="NCBIfam" id="TIGR01958">
    <property type="entry name" value="nuoE_fam"/>
    <property type="match status" value="1"/>
</dbReference>
<sequence length="156" mass="17604">MFVFSEESEKEIERNLAKYPFKKSALLPLLHVAQDQEGYVTPEAMEEIGKRLDVSPAYVESVATFYTMFHTRPVGKYVILFCHNISCKLLGADDLLDYTAKKLGIEVGGTTTDKKFTLLREECLAACCGGPMMRVNEDFHEFLTKDKIDKILASLP</sequence>
<dbReference type="Proteomes" id="UP000594688">
    <property type="component" value="Chromosome"/>
</dbReference>
<dbReference type="InterPro" id="IPR041921">
    <property type="entry name" value="NuoE_N"/>
</dbReference>
<reference evidence="8 9" key="1">
    <citation type="submission" date="2020-02" db="EMBL/GenBank/DDBJ databases">
        <title>Genomic and physiological characterization of two novel Nitrospinaceae genera.</title>
        <authorList>
            <person name="Mueller A.J."/>
            <person name="Jung M.-Y."/>
            <person name="Strachan C.R."/>
            <person name="Herbold C.W."/>
            <person name="Kirkegaard R.H."/>
            <person name="Daims H."/>
        </authorList>
    </citation>
    <scope>NUCLEOTIDE SEQUENCE [LARGE SCALE GENOMIC DNA]</scope>
    <source>
        <strain evidence="8">EB</strain>
    </source>
</reference>
<keyword evidence="5 7" id="KW-0411">Iron-sulfur</keyword>
<keyword evidence="3 7" id="KW-0479">Metal-binding</keyword>
<organism evidence="8 9">
    <name type="scientific">Candidatus Nitronauta litoralis</name>
    <dbReference type="NCBI Taxonomy" id="2705533"/>
    <lineage>
        <taxon>Bacteria</taxon>
        <taxon>Pseudomonadati</taxon>
        <taxon>Nitrospinota/Tectimicrobiota group</taxon>
        <taxon>Nitrospinota</taxon>
        <taxon>Nitrospinia</taxon>
        <taxon>Nitrospinales</taxon>
        <taxon>Nitrospinaceae</taxon>
        <taxon>Candidatus Nitronauta</taxon>
    </lineage>
</organism>
<dbReference type="PANTHER" id="PTHR10371:SF3">
    <property type="entry name" value="NADH DEHYDROGENASE [UBIQUINONE] FLAVOPROTEIN 2, MITOCHONDRIAL"/>
    <property type="match status" value="1"/>
</dbReference>
<dbReference type="Gene3D" id="1.10.10.1590">
    <property type="entry name" value="NADH-quinone oxidoreductase subunit E"/>
    <property type="match status" value="1"/>
</dbReference>
<dbReference type="GO" id="GO:0003954">
    <property type="term" value="F:NADH dehydrogenase activity"/>
    <property type="evidence" value="ECO:0007669"/>
    <property type="project" value="TreeGrafter"/>
</dbReference>
<evidence type="ECO:0000256" key="3">
    <source>
        <dbReference type="ARBA" id="ARBA00022723"/>
    </source>
</evidence>
<accession>A0A7T0FZ52</accession>
<dbReference type="GO" id="GO:0051537">
    <property type="term" value="F:2 iron, 2 sulfur cluster binding"/>
    <property type="evidence" value="ECO:0007669"/>
    <property type="project" value="UniProtKB-KW"/>
</dbReference>
<dbReference type="InterPro" id="IPR002023">
    <property type="entry name" value="NuoE-like"/>
</dbReference>
<dbReference type="Pfam" id="PF01257">
    <property type="entry name" value="2Fe-2S_thioredx"/>
    <property type="match status" value="1"/>
</dbReference>
<dbReference type="EC" id="1.6.5.11" evidence="8"/>
<feature type="binding site" evidence="7">
    <location>
        <position position="123"/>
    </location>
    <ligand>
        <name>[2Fe-2S] cluster</name>
        <dbReference type="ChEBI" id="CHEBI:190135"/>
    </ligand>
</feature>
<comment type="cofactor">
    <cofactor evidence="6">
        <name>[2Fe-2S] cluster</name>
        <dbReference type="ChEBI" id="CHEBI:190135"/>
    </cofactor>
</comment>
<dbReference type="AlphaFoldDB" id="A0A7T0FZ52"/>
<feature type="binding site" evidence="7">
    <location>
        <position position="87"/>
    </location>
    <ligand>
        <name>[2Fe-2S] cluster</name>
        <dbReference type="ChEBI" id="CHEBI:190135"/>
    </ligand>
</feature>
<dbReference type="InterPro" id="IPR036249">
    <property type="entry name" value="Thioredoxin-like_sf"/>
</dbReference>
<evidence type="ECO:0000256" key="5">
    <source>
        <dbReference type="ARBA" id="ARBA00023014"/>
    </source>
</evidence>